<dbReference type="EMBL" id="JBHTCS010000016">
    <property type="protein sequence ID" value="MFC7448942.1"/>
    <property type="molecule type" value="Genomic_DNA"/>
</dbReference>
<dbReference type="PANTHER" id="PTHR48077">
    <property type="entry name" value="TRYPTOPHAN SYNTHASE-RELATED"/>
    <property type="match status" value="1"/>
</dbReference>
<evidence type="ECO:0000256" key="11">
    <source>
        <dbReference type="HAMAP-Rule" id="MF_00133"/>
    </source>
</evidence>
<evidence type="ECO:0000256" key="6">
    <source>
        <dbReference type="ARBA" id="ARBA00022822"/>
    </source>
</evidence>
<dbReference type="SUPFAM" id="SSF53686">
    <property type="entry name" value="Tryptophan synthase beta subunit-like PLP-dependent enzymes"/>
    <property type="match status" value="1"/>
</dbReference>
<dbReference type="InterPro" id="IPR006654">
    <property type="entry name" value="Trp_synth_beta"/>
</dbReference>
<evidence type="ECO:0000256" key="3">
    <source>
        <dbReference type="ARBA" id="ARBA00009982"/>
    </source>
</evidence>
<keyword evidence="7 11" id="KW-0663">Pyridoxal phosphate</keyword>
<comment type="catalytic activity">
    <reaction evidence="10 11">
        <text>(1S,2R)-1-C-(indol-3-yl)glycerol 3-phosphate + L-serine = D-glyceraldehyde 3-phosphate + L-tryptophan + H2O</text>
        <dbReference type="Rhea" id="RHEA:10532"/>
        <dbReference type="ChEBI" id="CHEBI:15377"/>
        <dbReference type="ChEBI" id="CHEBI:33384"/>
        <dbReference type="ChEBI" id="CHEBI:57912"/>
        <dbReference type="ChEBI" id="CHEBI:58866"/>
        <dbReference type="ChEBI" id="CHEBI:59776"/>
        <dbReference type="EC" id="4.2.1.20"/>
    </reaction>
</comment>
<comment type="subunit">
    <text evidence="4 11">Tetramer of two alpha and two beta chains.</text>
</comment>
<gene>
    <name evidence="11 13" type="primary">trpB</name>
    <name evidence="13" type="ORF">ACFQS9_13675</name>
</gene>
<dbReference type="CDD" id="cd06446">
    <property type="entry name" value="Trp-synth_B"/>
    <property type="match status" value="1"/>
</dbReference>
<feature type="modified residue" description="N6-(pyridoxal phosphate)lysine" evidence="11">
    <location>
        <position position="98"/>
    </location>
</feature>
<comment type="function">
    <text evidence="11">The beta subunit is responsible for the synthesis of L-tryptophan from indole and L-serine.</text>
</comment>
<keyword evidence="8 11" id="KW-0057">Aromatic amino acid biosynthesis</keyword>
<evidence type="ECO:0000256" key="7">
    <source>
        <dbReference type="ARBA" id="ARBA00022898"/>
    </source>
</evidence>
<dbReference type="Proteomes" id="UP001596484">
    <property type="component" value="Unassembled WGS sequence"/>
</dbReference>
<keyword evidence="14" id="KW-1185">Reference proteome</keyword>
<sequence>MSAGITERSTHEPDQGGHFGVFGGRYVPEALMAVIEEVTAEYDKARGDDSFLAELDRLQRDYTGRPSPVYEATRLSEHAGGARLLLKREDLNHTGSHKINNVLGQVLLAKRMGKTRVIAETGAGQHGVATATACALLGLECVVYMGEVDTKRQALNVARMRLLGGEVIPAMTGSRTLKDAINEALRDWVTNAHNTYYCFGTAAGPHPFPVMVRDFQRIIGLEARAQVQAHTGRLPDAVAACVGGGSNAIGIFHAFIDDPSVRLVGLEAAGDGVETGRHAATITGGSPGALHGAYSYLLQDEDGQTIDSHSISAGLDYPGVGPEHSFLNDIGRAEYRPITDTQAMDAFALLSRTEGIIPAIESAHAVAGALELGRELGEGAIVLVNISGRGDKDVDTAAKWFGLMPDADTEHPNEEGQAK</sequence>
<evidence type="ECO:0000256" key="4">
    <source>
        <dbReference type="ARBA" id="ARBA00011270"/>
    </source>
</evidence>
<comment type="similarity">
    <text evidence="3 11">Belongs to the TrpB family.</text>
</comment>
<protein>
    <recommendedName>
        <fullName evidence="11">Tryptophan synthase beta chain</fullName>
        <ecNumber evidence="11">4.2.1.20</ecNumber>
    </recommendedName>
</protein>
<comment type="caution">
    <text evidence="13">The sequence shown here is derived from an EMBL/GenBank/DDBJ whole genome shotgun (WGS) entry which is preliminary data.</text>
</comment>
<evidence type="ECO:0000256" key="5">
    <source>
        <dbReference type="ARBA" id="ARBA00022605"/>
    </source>
</evidence>
<reference evidence="14" key="1">
    <citation type="journal article" date="2019" name="Int. J. Syst. Evol. Microbiol.">
        <title>The Global Catalogue of Microorganisms (GCM) 10K type strain sequencing project: providing services to taxonomists for standard genome sequencing and annotation.</title>
        <authorList>
            <consortium name="The Broad Institute Genomics Platform"/>
            <consortium name="The Broad Institute Genome Sequencing Center for Infectious Disease"/>
            <person name="Wu L."/>
            <person name="Ma J."/>
        </authorList>
    </citation>
    <scope>NUCLEOTIDE SEQUENCE [LARGE SCALE GENOMIC DNA]</scope>
    <source>
        <strain evidence="14">ICMP 19430</strain>
    </source>
</reference>
<keyword evidence="9 11" id="KW-0456">Lyase</keyword>
<dbReference type="InterPro" id="IPR023026">
    <property type="entry name" value="Trp_synth_beta/beta-like"/>
</dbReference>
<evidence type="ECO:0000259" key="12">
    <source>
        <dbReference type="Pfam" id="PF00291"/>
    </source>
</evidence>
<dbReference type="NCBIfam" id="TIGR00263">
    <property type="entry name" value="trpB"/>
    <property type="match status" value="1"/>
</dbReference>
<accession>A0ABW2RYJ6</accession>
<dbReference type="InterPro" id="IPR036052">
    <property type="entry name" value="TrpB-like_PALP_sf"/>
</dbReference>
<dbReference type="InterPro" id="IPR001926">
    <property type="entry name" value="TrpB-like_PALP"/>
</dbReference>
<dbReference type="Gene3D" id="3.40.50.1100">
    <property type="match status" value="2"/>
</dbReference>
<keyword evidence="6 11" id="KW-0822">Tryptophan biosynthesis</keyword>
<evidence type="ECO:0000256" key="8">
    <source>
        <dbReference type="ARBA" id="ARBA00023141"/>
    </source>
</evidence>
<comment type="pathway">
    <text evidence="2 11">Amino-acid biosynthesis; L-tryptophan biosynthesis; L-tryptophan from chorismate: step 5/5.</text>
</comment>
<name>A0ABW2RYJ6_9NOCA</name>
<proteinExistence type="inferred from homology"/>
<evidence type="ECO:0000256" key="9">
    <source>
        <dbReference type="ARBA" id="ARBA00023239"/>
    </source>
</evidence>
<evidence type="ECO:0000256" key="2">
    <source>
        <dbReference type="ARBA" id="ARBA00004733"/>
    </source>
</evidence>
<dbReference type="PIRSF" id="PIRSF001413">
    <property type="entry name" value="Trp_syn_beta"/>
    <property type="match status" value="1"/>
</dbReference>
<dbReference type="InterPro" id="IPR006653">
    <property type="entry name" value="Trp_synth_b_CS"/>
</dbReference>
<dbReference type="Pfam" id="PF00291">
    <property type="entry name" value="PALP"/>
    <property type="match status" value="1"/>
</dbReference>
<evidence type="ECO:0000313" key="13">
    <source>
        <dbReference type="EMBL" id="MFC7448942.1"/>
    </source>
</evidence>
<evidence type="ECO:0000313" key="14">
    <source>
        <dbReference type="Proteomes" id="UP001596484"/>
    </source>
</evidence>
<dbReference type="GO" id="GO:0004834">
    <property type="term" value="F:tryptophan synthase activity"/>
    <property type="evidence" value="ECO:0007669"/>
    <property type="project" value="UniProtKB-EC"/>
</dbReference>
<comment type="cofactor">
    <cofactor evidence="1 11">
        <name>pyridoxal 5'-phosphate</name>
        <dbReference type="ChEBI" id="CHEBI:597326"/>
    </cofactor>
</comment>
<organism evidence="13 14">
    <name type="scientific">Rhodococcus daqingensis</name>
    <dbReference type="NCBI Taxonomy" id="2479363"/>
    <lineage>
        <taxon>Bacteria</taxon>
        <taxon>Bacillati</taxon>
        <taxon>Actinomycetota</taxon>
        <taxon>Actinomycetes</taxon>
        <taxon>Mycobacteriales</taxon>
        <taxon>Nocardiaceae</taxon>
        <taxon>Rhodococcus</taxon>
    </lineage>
</organism>
<dbReference type="HAMAP" id="MF_00133">
    <property type="entry name" value="Trp_synth_beta"/>
    <property type="match status" value="1"/>
</dbReference>
<evidence type="ECO:0000256" key="1">
    <source>
        <dbReference type="ARBA" id="ARBA00001933"/>
    </source>
</evidence>
<dbReference type="EC" id="4.2.1.20" evidence="11"/>
<dbReference type="PANTHER" id="PTHR48077:SF3">
    <property type="entry name" value="TRYPTOPHAN SYNTHASE"/>
    <property type="match status" value="1"/>
</dbReference>
<dbReference type="PROSITE" id="PS00168">
    <property type="entry name" value="TRP_SYNTHASE_BETA"/>
    <property type="match status" value="1"/>
</dbReference>
<keyword evidence="5 11" id="KW-0028">Amino-acid biosynthesis</keyword>
<feature type="domain" description="Tryptophan synthase beta chain-like PALP" evidence="12">
    <location>
        <begin position="64"/>
        <end position="388"/>
    </location>
</feature>
<dbReference type="RefSeq" id="WP_378405661.1">
    <property type="nucleotide sequence ID" value="NZ_JBHTCS010000016.1"/>
</dbReference>
<evidence type="ECO:0000256" key="10">
    <source>
        <dbReference type="ARBA" id="ARBA00049047"/>
    </source>
</evidence>